<evidence type="ECO:0000313" key="1">
    <source>
        <dbReference type="EMBL" id="RPA75235.1"/>
    </source>
</evidence>
<reference evidence="1 2" key="1">
    <citation type="journal article" date="2018" name="Nat. Ecol. Evol.">
        <title>Pezizomycetes genomes reveal the molecular basis of ectomycorrhizal truffle lifestyle.</title>
        <authorList>
            <person name="Murat C."/>
            <person name="Payen T."/>
            <person name="Noel B."/>
            <person name="Kuo A."/>
            <person name="Morin E."/>
            <person name="Chen J."/>
            <person name="Kohler A."/>
            <person name="Krizsan K."/>
            <person name="Balestrini R."/>
            <person name="Da Silva C."/>
            <person name="Montanini B."/>
            <person name="Hainaut M."/>
            <person name="Levati E."/>
            <person name="Barry K.W."/>
            <person name="Belfiori B."/>
            <person name="Cichocki N."/>
            <person name="Clum A."/>
            <person name="Dockter R.B."/>
            <person name="Fauchery L."/>
            <person name="Guy J."/>
            <person name="Iotti M."/>
            <person name="Le Tacon F."/>
            <person name="Lindquist E.A."/>
            <person name="Lipzen A."/>
            <person name="Malagnac F."/>
            <person name="Mello A."/>
            <person name="Molinier V."/>
            <person name="Miyauchi S."/>
            <person name="Poulain J."/>
            <person name="Riccioni C."/>
            <person name="Rubini A."/>
            <person name="Sitrit Y."/>
            <person name="Splivallo R."/>
            <person name="Traeger S."/>
            <person name="Wang M."/>
            <person name="Zifcakova L."/>
            <person name="Wipf D."/>
            <person name="Zambonelli A."/>
            <person name="Paolocci F."/>
            <person name="Nowrousian M."/>
            <person name="Ottonello S."/>
            <person name="Baldrian P."/>
            <person name="Spatafora J.W."/>
            <person name="Henrissat B."/>
            <person name="Nagy L.G."/>
            <person name="Aury J.M."/>
            <person name="Wincker P."/>
            <person name="Grigoriev I.V."/>
            <person name="Bonfante P."/>
            <person name="Martin F.M."/>
        </authorList>
    </citation>
    <scope>NUCLEOTIDE SEQUENCE [LARGE SCALE GENOMIC DNA]</scope>
    <source>
        <strain evidence="1 2">RN42</strain>
    </source>
</reference>
<name>A0A3N4HN42_ASCIM</name>
<organism evidence="1 2">
    <name type="scientific">Ascobolus immersus RN42</name>
    <dbReference type="NCBI Taxonomy" id="1160509"/>
    <lineage>
        <taxon>Eukaryota</taxon>
        <taxon>Fungi</taxon>
        <taxon>Dikarya</taxon>
        <taxon>Ascomycota</taxon>
        <taxon>Pezizomycotina</taxon>
        <taxon>Pezizomycetes</taxon>
        <taxon>Pezizales</taxon>
        <taxon>Ascobolaceae</taxon>
        <taxon>Ascobolus</taxon>
    </lineage>
</organism>
<sequence>MEAHPSVLRTCMLEPKGNACSESKLHLSLLRHPLHSLNHEGERAEIKARLLATTVRDHCKAHESIEPVQTSRVKIANISRITAVPHKEIKSIRQHYTKSANPRIAYKHQHPVTELQSFRETITGSTPVLNSQLRSITSHKHLTIRPRVKIANISRITAPQRSQVN</sequence>
<dbReference type="AlphaFoldDB" id="A0A3N4HN42"/>
<proteinExistence type="predicted"/>
<protein>
    <submittedName>
        <fullName evidence="1">Uncharacterized protein</fullName>
    </submittedName>
</protein>
<keyword evidence="2" id="KW-1185">Reference proteome</keyword>
<gene>
    <name evidence="1" type="ORF">BJ508DRAFT_22952</name>
</gene>
<evidence type="ECO:0000313" key="2">
    <source>
        <dbReference type="Proteomes" id="UP000275078"/>
    </source>
</evidence>
<dbReference type="EMBL" id="ML119768">
    <property type="protein sequence ID" value="RPA75235.1"/>
    <property type="molecule type" value="Genomic_DNA"/>
</dbReference>
<accession>A0A3N4HN42</accession>
<dbReference type="Proteomes" id="UP000275078">
    <property type="component" value="Unassembled WGS sequence"/>
</dbReference>